<reference evidence="3" key="1">
    <citation type="submission" date="2016-10" db="EMBL/GenBank/DDBJ databases">
        <authorList>
            <person name="Varghese N."/>
            <person name="Submissions S."/>
        </authorList>
    </citation>
    <scope>NUCLEOTIDE SEQUENCE [LARGE SCALE GENOMIC DNA]</scope>
    <source>
        <strain evidence="3">DSM 24740</strain>
    </source>
</reference>
<protein>
    <submittedName>
        <fullName evidence="2">Beta-lactamase enzyme family protein</fullName>
    </submittedName>
</protein>
<evidence type="ECO:0000313" key="3">
    <source>
        <dbReference type="Proteomes" id="UP000199021"/>
    </source>
</evidence>
<dbReference type="SUPFAM" id="SSF56601">
    <property type="entry name" value="beta-lactamase/transpeptidase-like"/>
    <property type="match status" value="1"/>
</dbReference>
<accession>A0A1H9HT99</accession>
<dbReference type="EMBL" id="FOFB01000013">
    <property type="protein sequence ID" value="SEQ65550.1"/>
    <property type="molecule type" value="Genomic_DNA"/>
</dbReference>
<dbReference type="Gene3D" id="3.40.710.10">
    <property type="entry name" value="DD-peptidase/beta-lactamase superfamily"/>
    <property type="match status" value="1"/>
</dbReference>
<sequence>MKMRLALALLILVLLVYPSVPADSYPIDGYERSGISRLQYLTTMDSSRLVRQLRPGARHPLEYVRLNLMAKPVQELPEPDEALQKELEDILPIFHKSYSLAVYDMTPGREPRYAVRNPDAGYQPGSVGKLAVATAFFCELENLYVDDVGKRFDLMKKKVVKAGPFGVYDHHTIPRFDVEKERYARSRVNEGDEFTLYEWVDHMLSVSNNGAASIVWREAILMRVFGDKYPELTYEEMMDYFKKVPWAEKRDIAEDVVNGPLRDMGIEHEEWRLGTMFTRGASGIVPPKGGSIGTVHGLMKWMTALESGKVIDAPSSLEIKRLMYMTDRRIRYAYSKSLDDAAVYFKSGSLYGCKPGTSCGKYRGNRMNYMNSIAIVEQPDGTRYAVALMSNVLSRNSAYDHQLLATRIDNVLRKTNNADPSESLGDGTE</sequence>
<dbReference type="RefSeq" id="WP_090169135.1">
    <property type="nucleotide sequence ID" value="NZ_FOFB01000013.1"/>
</dbReference>
<feature type="signal peptide" evidence="1">
    <location>
        <begin position="1"/>
        <end position="22"/>
    </location>
</feature>
<feature type="chain" id="PRO_5011657674" evidence="1">
    <location>
        <begin position="23"/>
        <end position="429"/>
    </location>
</feature>
<keyword evidence="3" id="KW-1185">Reference proteome</keyword>
<evidence type="ECO:0000256" key="1">
    <source>
        <dbReference type="SAM" id="SignalP"/>
    </source>
</evidence>
<proteinExistence type="predicted"/>
<dbReference type="InParanoid" id="A0A1H9HT99"/>
<dbReference type="AlphaFoldDB" id="A0A1H9HT99"/>
<evidence type="ECO:0000313" key="2">
    <source>
        <dbReference type="EMBL" id="SEQ65550.1"/>
    </source>
</evidence>
<organism evidence="2 3">
    <name type="scientific">Neolewinella agarilytica</name>
    <dbReference type="NCBI Taxonomy" id="478744"/>
    <lineage>
        <taxon>Bacteria</taxon>
        <taxon>Pseudomonadati</taxon>
        <taxon>Bacteroidota</taxon>
        <taxon>Saprospiria</taxon>
        <taxon>Saprospirales</taxon>
        <taxon>Lewinellaceae</taxon>
        <taxon>Neolewinella</taxon>
    </lineage>
</organism>
<dbReference type="InterPro" id="IPR012338">
    <property type="entry name" value="Beta-lactam/transpept-like"/>
</dbReference>
<gene>
    <name evidence="2" type="ORF">SAMN05444359_11394</name>
</gene>
<name>A0A1H9HT99_9BACT</name>
<dbReference type="Proteomes" id="UP000199021">
    <property type="component" value="Unassembled WGS sequence"/>
</dbReference>
<keyword evidence="1" id="KW-0732">Signal</keyword>